<evidence type="ECO:0000313" key="2">
    <source>
        <dbReference type="EMBL" id="SPF40476.1"/>
    </source>
</evidence>
<reference evidence="3" key="1">
    <citation type="submission" date="2018-02" db="EMBL/GenBank/DDBJ databases">
        <authorList>
            <person name="Hausmann B."/>
        </authorList>
    </citation>
    <scope>NUCLEOTIDE SEQUENCE [LARGE SCALE GENOMIC DNA]</scope>
    <source>
        <strain evidence="3">Peat soil MAG SbA1</strain>
    </source>
</reference>
<evidence type="ECO:0000313" key="3">
    <source>
        <dbReference type="Proteomes" id="UP000238701"/>
    </source>
</evidence>
<proteinExistence type="predicted"/>
<feature type="signal peptide" evidence="1">
    <location>
        <begin position="1"/>
        <end position="22"/>
    </location>
</feature>
<gene>
    <name evidence="2" type="ORF">SBA1_300017</name>
</gene>
<feature type="chain" id="PRO_5015570267" evidence="1">
    <location>
        <begin position="23"/>
        <end position="119"/>
    </location>
</feature>
<name>A0A2U3KLF9_9BACT</name>
<accession>A0A2U3KLF9</accession>
<protein>
    <submittedName>
        <fullName evidence="2">Uncharacterized protein</fullName>
    </submittedName>
</protein>
<dbReference type="Proteomes" id="UP000238701">
    <property type="component" value="Unassembled WGS sequence"/>
</dbReference>
<dbReference type="EMBL" id="OMOD01000123">
    <property type="protein sequence ID" value="SPF40476.1"/>
    <property type="molecule type" value="Genomic_DNA"/>
</dbReference>
<dbReference type="AlphaFoldDB" id="A0A2U3KLF9"/>
<organism evidence="2 3">
    <name type="scientific">Candidatus Sulfotelmatobacter kueseliae</name>
    <dbReference type="NCBI Taxonomy" id="2042962"/>
    <lineage>
        <taxon>Bacteria</taxon>
        <taxon>Pseudomonadati</taxon>
        <taxon>Acidobacteriota</taxon>
        <taxon>Terriglobia</taxon>
        <taxon>Terriglobales</taxon>
        <taxon>Candidatus Korobacteraceae</taxon>
        <taxon>Candidatus Sulfotelmatobacter</taxon>
    </lineage>
</organism>
<sequence length="119" mass="12843">MLRNAAVALLVAILFAANLSCAEEASFSRVKVPDAKGNQAKAVLTFSDEHKALEVHPAKRDAVSIPYGAIDSCSYEITRKHRVSAASIITAPIGVGLVVMMTRSTSHWLEIHYHDALLS</sequence>
<keyword evidence="1" id="KW-0732">Signal</keyword>
<evidence type="ECO:0000256" key="1">
    <source>
        <dbReference type="SAM" id="SignalP"/>
    </source>
</evidence>